<dbReference type="STRING" id="1844.UG56_015045"/>
<keyword evidence="3" id="KW-1185">Reference proteome</keyword>
<reference evidence="2" key="1">
    <citation type="submission" date="2016-10" db="EMBL/GenBank/DDBJ databases">
        <title>Draft Genome Sequence of Nocardioides luteus Strain BAFB, an Alkane-Degrading Bacterium Isolated from JP-7 Polluted Soil.</title>
        <authorList>
            <person name="Brown L."/>
            <person name="Ruiz O.N."/>
            <person name="Gunasekera T."/>
        </authorList>
    </citation>
    <scope>NUCLEOTIDE SEQUENCE [LARGE SCALE GENOMIC DNA]</scope>
    <source>
        <strain evidence="2">BAFB</strain>
    </source>
</reference>
<gene>
    <name evidence="2" type="ORF">UG56_015045</name>
</gene>
<organism evidence="2 3">
    <name type="scientific">Nocardioides luteus</name>
    <dbReference type="NCBI Taxonomy" id="1844"/>
    <lineage>
        <taxon>Bacteria</taxon>
        <taxon>Bacillati</taxon>
        <taxon>Actinomycetota</taxon>
        <taxon>Actinomycetes</taxon>
        <taxon>Propionibacteriales</taxon>
        <taxon>Nocardioidaceae</taxon>
        <taxon>Nocardioides</taxon>
    </lineage>
</organism>
<comment type="caution">
    <text evidence="2">The sequence shown here is derived from an EMBL/GenBank/DDBJ whole genome shotgun (WGS) entry which is preliminary data.</text>
</comment>
<accession>A0A1J4N602</accession>
<feature type="region of interest" description="Disordered" evidence="1">
    <location>
        <begin position="1"/>
        <end position="20"/>
    </location>
</feature>
<evidence type="ECO:0000256" key="1">
    <source>
        <dbReference type="SAM" id="MobiDB-lite"/>
    </source>
</evidence>
<sequence length="65" mass="6776">MSGGCSAHCPFSSARRTRTSGIRRLMPVRSPASAMAVRSGKVLASSTRMRLPAAWCGISPGGLPM</sequence>
<evidence type="ECO:0000313" key="2">
    <source>
        <dbReference type="EMBL" id="OIJ25897.1"/>
    </source>
</evidence>
<evidence type="ECO:0000313" key="3">
    <source>
        <dbReference type="Proteomes" id="UP000033772"/>
    </source>
</evidence>
<proteinExistence type="predicted"/>
<dbReference type="AlphaFoldDB" id="A0A1J4N602"/>
<dbReference type="EMBL" id="JZDQ02000020">
    <property type="protein sequence ID" value="OIJ25897.1"/>
    <property type="molecule type" value="Genomic_DNA"/>
</dbReference>
<dbReference type="Proteomes" id="UP000033772">
    <property type="component" value="Unassembled WGS sequence"/>
</dbReference>
<protein>
    <submittedName>
        <fullName evidence="2">Uncharacterized protein</fullName>
    </submittedName>
</protein>
<name>A0A1J4N602_9ACTN</name>